<keyword evidence="5" id="KW-1185">Reference proteome</keyword>
<organism evidence="4 5">
    <name type="scientific">Rhodococcus pseudokoreensis</name>
    <dbReference type="NCBI Taxonomy" id="2811421"/>
    <lineage>
        <taxon>Bacteria</taxon>
        <taxon>Bacillati</taxon>
        <taxon>Actinomycetota</taxon>
        <taxon>Actinomycetes</taxon>
        <taxon>Mycobacteriales</taxon>
        <taxon>Nocardiaceae</taxon>
        <taxon>Rhodococcus</taxon>
    </lineage>
</organism>
<protein>
    <submittedName>
        <fullName evidence="4">TauD/TfdA family dioxygenase</fullName>
    </submittedName>
</protein>
<reference evidence="4 5" key="1">
    <citation type="journal article" date="2021" name="Microbiol. Resour. Announc.">
        <title>Complete Genome Sequences of Two Rhodococcus sp. Strains with Large and Linear Chromosomes, Isolated from Apple Rhizosphere.</title>
        <authorList>
            <person name="Benning S."/>
            <person name="Brugnone N."/>
            <person name="Siani R."/>
            <person name="Kublik S."/>
            <person name="Schloter M."/>
            <person name="Rad V."/>
        </authorList>
    </citation>
    <scope>NUCLEOTIDE SEQUENCE [LARGE SCALE GENOMIC DNA]</scope>
    <source>
        <strain evidence="4 5">R79</strain>
    </source>
</reference>
<evidence type="ECO:0000259" key="3">
    <source>
        <dbReference type="Pfam" id="PF02668"/>
    </source>
</evidence>
<dbReference type="Pfam" id="PF02668">
    <property type="entry name" value="TauD"/>
    <property type="match status" value="1"/>
</dbReference>
<evidence type="ECO:0000256" key="1">
    <source>
        <dbReference type="ARBA" id="ARBA00023002"/>
    </source>
</evidence>
<dbReference type="InterPro" id="IPR003819">
    <property type="entry name" value="TauD/TfdA-like"/>
</dbReference>
<reference evidence="4 5" key="2">
    <citation type="journal article" date="2022" name="Arch. Microbiol.">
        <title>Rhodococcus pseudokoreensis sp. nov. isolated from the rhizosphere of young M26 apple rootstocks.</title>
        <authorList>
            <person name="Kampfer P."/>
            <person name="Glaeser S.P."/>
            <person name="Blom J."/>
            <person name="Wolf J."/>
            <person name="Benning S."/>
            <person name="Schloter M."/>
            <person name="Neumann-Schaal M."/>
        </authorList>
    </citation>
    <scope>NUCLEOTIDE SEQUENCE [LARGE SCALE GENOMIC DNA]</scope>
    <source>
        <strain evidence="4 5">R79</strain>
    </source>
</reference>
<dbReference type="SUPFAM" id="SSF51197">
    <property type="entry name" value="Clavaminate synthase-like"/>
    <property type="match status" value="1"/>
</dbReference>
<sequence length="352" mass="38064">MIPQQFGIHVPPQPASASAGAVLQVPYRSRNSWHAGDLVDATDWCIQLSAADVAELDSALRAAQACSLPILRLESEHFPLPNLAARLRQVATSLDGGLGFAAIRGIPAEHYGEADLRTILWGIGQHLGIPVSQNAYGHMLGTVRPSAATEKAAPLTSAGSDVTAVLGLGSGNRSVVVSSAAIFNEILAGWPHLAERLFRTYHLDRRGDQPPGERPYRAVPLACWFDGKLSIRYSRHDIDSAQRYSGVPGLDSDDLALLDLVDELLGSARLRFEVDLRPGEIHLFNNYAVLHAQTHVSSRGRAATDLLELWLTLRHGRALPSAFTWLNGRGGRGEVTPRDVVMPTGIGRSQRP</sequence>
<dbReference type="InterPro" id="IPR042098">
    <property type="entry name" value="TauD-like_sf"/>
</dbReference>
<dbReference type="EMBL" id="CP070619">
    <property type="protein sequence ID" value="QSE93746.1"/>
    <property type="molecule type" value="Genomic_DNA"/>
</dbReference>
<gene>
    <name evidence="4" type="ORF">JWS13_36685</name>
</gene>
<name>A0A974ZXK0_9NOCA</name>
<evidence type="ECO:0000313" key="4">
    <source>
        <dbReference type="EMBL" id="QSE93746.1"/>
    </source>
</evidence>
<keyword evidence="1" id="KW-0560">Oxidoreductase</keyword>
<dbReference type="GO" id="GO:0051213">
    <property type="term" value="F:dioxygenase activity"/>
    <property type="evidence" value="ECO:0007669"/>
    <property type="project" value="UniProtKB-KW"/>
</dbReference>
<accession>A0A974ZXK0</accession>
<dbReference type="RefSeq" id="WP_206010231.1">
    <property type="nucleotide sequence ID" value="NZ_CP070619.1"/>
</dbReference>
<keyword evidence="2" id="KW-0408">Iron</keyword>
<dbReference type="Proteomes" id="UP000662986">
    <property type="component" value="Chromosome"/>
</dbReference>
<dbReference type="Gene3D" id="3.60.130.10">
    <property type="entry name" value="Clavaminate synthase-like"/>
    <property type="match status" value="1"/>
</dbReference>
<evidence type="ECO:0000256" key="2">
    <source>
        <dbReference type="ARBA" id="ARBA00023004"/>
    </source>
</evidence>
<evidence type="ECO:0000313" key="5">
    <source>
        <dbReference type="Proteomes" id="UP000662986"/>
    </source>
</evidence>
<feature type="domain" description="TauD/TfdA-like" evidence="3">
    <location>
        <begin position="74"/>
        <end position="301"/>
    </location>
</feature>
<proteinExistence type="predicted"/>
<keyword evidence="4" id="KW-0223">Dioxygenase</keyword>